<dbReference type="InterPro" id="IPR003945">
    <property type="entry name" value="NU5C-like"/>
</dbReference>
<name>A0ABD5W9B9_9EURY</name>
<feature type="transmembrane region" description="Helical" evidence="5">
    <location>
        <begin position="227"/>
        <end position="248"/>
    </location>
</feature>
<dbReference type="InterPro" id="IPR001516">
    <property type="entry name" value="Proton_antipo_N"/>
</dbReference>
<dbReference type="Proteomes" id="UP001596461">
    <property type="component" value="Unassembled WGS sequence"/>
</dbReference>
<evidence type="ECO:0000256" key="1">
    <source>
        <dbReference type="ARBA" id="ARBA00004141"/>
    </source>
</evidence>
<evidence type="ECO:0000313" key="8">
    <source>
        <dbReference type="EMBL" id="MFC7068110.1"/>
    </source>
</evidence>
<feature type="transmembrane region" description="Helical" evidence="5">
    <location>
        <begin position="374"/>
        <end position="392"/>
    </location>
</feature>
<reference evidence="8 9" key="1">
    <citation type="journal article" date="2019" name="Int. J. Syst. Evol. Microbiol.">
        <title>The Global Catalogue of Microorganisms (GCM) 10K type strain sequencing project: providing services to taxonomists for standard genome sequencing and annotation.</title>
        <authorList>
            <consortium name="The Broad Institute Genomics Platform"/>
            <consortium name="The Broad Institute Genome Sequencing Center for Infectious Disease"/>
            <person name="Wu L."/>
            <person name="Ma J."/>
        </authorList>
    </citation>
    <scope>NUCLEOTIDE SEQUENCE [LARGE SCALE GENOMIC DNA]</scope>
    <source>
        <strain evidence="8 9">DT31</strain>
    </source>
</reference>
<dbReference type="EMBL" id="JBHTAH010000001">
    <property type="protein sequence ID" value="MFC7068110.1"/>
    <property type="molecule type" value="Genomic_DNA"/>
</dbReference>
<feature type="transmembrane region" description="Helical" evidence="5">
    <location>
        <begin position="347"/>
        <end position="367"/>
    </location>
</feature>
<feature type="transmembrane region" description="Helical" evidence="5">
    <location>
        <begin position="152"/>
        <end position="169"/>
    </location>
</feature>
<dbReference type="PANTHER" id="PTHR42829">
    <property type="entry name" value="NADH-UBIQUINONE OXIDOREDUCTASE CHAIN 5"/>
    <property type="match status" value="1"/>
</dbReference>
<evidence type="ECO:0000256" key="2">
    <source>
        <dbReference type="ARBA" id="ARBA00022692"/>
    </source>
</evidence>
<dbReference type="PRINTS" id="PR01434">
    <property type="entry name" value="NADHDHGNASE5"/>
</dbReference>
<dbReference type="Pfam" id="PF00662">
    <property type="entry name" value="Proton_antipo_N"/>
    <property type="match status" value="1"/>
</dbReference>
<dbReference type="InterPro" id="IPR001750">
    <property type="entry name" value="ND/Mrp_TM"/>
</dbReference>
<evidence type="ECO:0000259" key="7">
    <source>
        <dbReference type="Pfam" id="PF00662"/>
    </source>
</evidence>
<proteinExistence type="predicted"/>
<feature type="transmembrane region" description="Helical" evidence="5">
    <location>
        <begin position="293"/>
        <end position="316"/>
    </location>
</feature>
<feature type="transmembrane region" description="Helical" evidence="5">
    <location>
        <begin position="444"/>
        <end position="462"/>
    </location>
</feature>
<feature type="transmembrane region" description="Helical" evidence="5">
    <location>
        <begin position="63"/>
        <end position="82"/>
    </location>
</feature>
<feature type="transmembrane region" description="Helical" evidence="5">
    <location>
        <begin position="189"/>
        <end position="215"/>
    </location>
</feature>
<gene>
    <name evidence="8" type="ORF">ACFQL9_00515</name>
</gene>
<feature type="domain" description="NADH-Ubiquinone oxidoreductase (complex I) chain 5 N-terminal" evidence="7">
    <location>
        <begin position="59"/>
        <end position="96"/>
    </location>
</feature>
<keyword evidence="2 5" id="KW-0812">Transmembrane</keyword>
<dbReference type="PANTHER" id="PTHR42829:SF1">
    <property type="entry name" value="INORGANIC CARBON TRANSPORTER SUBUNIT DABB-RELATED"/>
    <property type="match status" value="1"/>
</dbReference>
<dbReference type="Pfam" id="PF00361">
    <property type="entry name" value="Proton_antipo_M"/>
    <property type="match status" value="1"/>
</dbReference>
<sequence length="498" mass="51712">MSGHNSKTTVGALPETTAESPVVPVALTWLVWVLFAGSVAALAARVRFEGPWELPGVVAVDGLTVLLWVVVTFLSGIVHSYSRRYMAGSSYQSSFFLGVFGFTVVVMGLVAADHVVLFGLLWVAMGLLMANLIGAVEGWPQARAAARVARRYFLASSALLGVSLVTLWWETGATTISGIAAASDTLGGPVWLVAAGALVLAAMIQSALVPFQGWLLSSMTAPTPASALMHAGFVNAGGVLLVRFAPVVTVDPDLLLVVVAVGGTSAIAGKLLKSVQTDVKGKLGCSTVGQMGFMIMQAGLGFFGAAITHLILHGFYKAYQFLSAGGQIEHTVPSGETQHTVGPVTSVVGFAATLLTGLVGGALFAALTGKGTAVDAGLLLTFFVVVTTLHAARNAVHNTSLSLPARYGAVPLVFFPAIVVYAAVYESISALLSGLPLLTAPTELTLLHGAIAVGFVGIYVGIETGIHERSRRLYVLLLNASRPASETLLTSAEDYNEY</sequence>
<evidence type="ECO:0000259" key="6">
    <source>
        <dbReference type="Pfam" id="PF00361"/>
    </source>
</evidence>
<accession>A0ABD5W9B9</accession>
<feature type="transmembrane region" description="Helical" evidence="5">
    <location>
        <begin position="412"/>
        <end position="432"/>
    </location>
</feature>
<keyword evidence="4 5" id="KW-0472">Membrane</keyword>
<dbReference type="RefSeq" id="WP_284031758.1">
    <property type="nucleotide sequence ID" value="NZ_CP126154.1"/>
</dbReference>
<comment type="caution">
    <text evidence="8">The sequence shown here is derived from an EMBL/GenBank/DDBJ whole genome shotgun (WGS) entry which is preliminary data.</text>
</comment>
<protein>
    <submittedName>
        <fullName evidence="8">Proton-conducting transporter membrane subunit</fullName>
    </submittedName>
</protein>
<feature type="transmembrane region" description="Helical" evidence="5">
    <location>
        <begin position="118"/>
        <end position="140"/>
    </location>
</feature>
<dbReference type="GO" id="GO:0016020">
    <property type="term" value="C:membrane"/>
    <property type="evidence" value="ECO:0007669"/>
    <property type="project" value="UniProtKB-SubCell"/>
</dbReference>
<dbReference type="AlphaFoldDB" id="A0ABD5W9B9"/>
<keyword evidence="9" id="KW-1185">Reference proteome</keyword>
<feature type="transmembrane region" description="Helical" evidence="5">
    <location>
        <begin position="21"/>
        <end position="43"/>
    </location>
</feature>
<evidence type="ECO:0000256" key="3">
    <source>
        <dbReference type="ARBA" id="ARBA00022989"/>
    </source>
</evidence>
<comment type="subcellular location">
    <subcellularLocation>
        <location evidence="1">Membrane</location>
        <topology evidence="1">Multi-pass membrane protein</topology>
    </subcellularLocation>
</comment>
<keyword evidence="3 5" id="KW-1133">Transmembrane helix</keyword>
<evidence type="ECO:0000256" key="4">
    <source>
        <dbReference type="ARBA" id="ARBA00023136"/>
    </source>
</evidence>
<feature type="transmembrane region" description="Helical" evidence="5">
    <location>
        <begin position="94"/>
        <end position="112"/>
    </location>
</feature>
<dbReference type="GeneID" id="81126680"/>
<evidence type="ECO:0000313" key="9">
    <source>
        <dbReference type="Proteomes" id="UP001596461"/>
    </source>
</evidence>
<organism evidence="8 9">
    <name type="scientific">Halobaculum lipolyticum</name>
    <dbReference type="NCBI Taxonomy" id="3032001"/>
    <lineage>
        <taxon>Archaea</taxon>
        <taxon>Methanobacteriati</taxon>
        <taxon>Methanobacteriota</taxon>
        <taxon>Stenosarchaea group</taxon>
        <taxon>Halobacteria</taxon>
        <taxon>Halobacteriales</taxon>
        <taxon>Haloferacaceae</taxon>
        <taxon>Halobaculum</taxon>
    </lineage>
</organism>
<feature type="domain" description="NADH:quinone oxidoreductase/Mrp antiporter transmembrane" evidence="6">
    <location>
        <begin position="112"/>
        <end position="339"/>
    </location>
</feature>
<evidence type="ECO:0000256" key="5">
    <source>
        <dbReference type="SAM" id="Phobius"/>
    </source>
</evidence>